<evidence type="ECO:0000313" key="8">
    <source>
        <dbReference type="Proteomes" id="UP000199322"/>
    </source>
</evidence>
<keyword evidence="6 7" id="KW-0378">Hydrolase</keyword>
<dbReference type="InterPro" id="IPR000101">
    <property type="entry name" value="GGT_peptidase"/>
</dbReference>
<dbReference type="Gene3D" id="3.60.20.40">
    <property type="match status" value="1"/>
</dbReference>
<gene>
    <name evidence="7" type="ORF">SAMN04488588_1674</name>
</gene>
<dbReference type="Proteomes" id="UP000199322">
    <property type="component" value="Unassembled WGS sequence"/>
</dbReference>
<dbReference type="InterPro" id="IPR029055">
    <property type="entry name" value="Ntn_hydrolases_N"/>
</dbReference>
<dbReference type="PANTHER" id="PTHR43881">
    <property type="entry name" value="GAMMA-GLUTAMYLTRANSPEPTIDASE (AFU_ORTHOLOGUE AFUA_4G13580)"/>
    <property type="match status" value="1"/>
</dbReference>
<dbReference type="EC" id="3.4.19.13" evidence="6"/>
<dbReference type="Pfam" id="PF01019">
    <property type="entry name" value="G_glu_transpept"/>
    <property type="match status" value="1"/>
</dbReference>
<evidence type="ECO:0000256" key="5">
    <source>
        <dbReference type="PIRSR" id="PIRSR600101-2"/>
    </source>
</evidence>
<dbReference type="InterPro" id="IPR043137">
    <property type="entry name" value="GGT_ssub_C"/>
</dbReference>
<name>A0A1G6NWW7_9BACT</name>
<dbReference type="NCBIfam" id="TIGR00066">
    <property type="entry name" value="g_glut_trans"/>
    <property type="match status" value="1"/>
</dbReference>
<keyword evidence="6" id="KW-0317">Glutathione biosynthesis</keyword>
<comment type="subunit">
    <text evidence="6">This enzyme consists of two polypeptide chains, which are synthesized in precursor form from a single polypeptide.</text>
</comment>
<comment type="catalytic activity">
    <reaction evidence="2 6">
        <text>glutathione + H2O = L-cysteinylglycine + L-glutamate</text>
        <dbReference type="Rhea" id="RHEA:28807"/>
        <dbReference type="ChEBI" id="CHEBI:15377"/>
        <dbReference type="ChEBI" id="CHEBI:29985"/>
        <dbReference type="ChEBI" id="CHEBI:57925"/>
        <dbReference type="ChEBI" id="CHEBI:61694"/>
        <dbReference type="EC" id="3.4.19.13"/>
    </reaction>
</comment>
<organism evidence="7 8">
    <name type="scientific">Geotoga petraea</name>
    <dbReference type="NCBI Taxonomy" id="28234"/>
    <lineage>
        <taxon>Bacteria</taxon>
        <taxon>Thermotogati</taxon>
        <taxon>Thermotogota</taxon>
        <taxon>Thermotogae</taxon>
        <taxon>Petrotogales</taxon>
        <taxon>Petrotogaceae</taxon>
        <taxon>Geotoga</taxon>
    </lineage>
</organism>
<comment type="PTM">
    <text evidence="6">Cleaved by autocatalysis into a large and a small subunit.</text>
</comment>
<evidence type="ECO:0000256" key="4">
    <source>
        <dbReference type="PIRSR" id="PIRSR600101-1"/>
    </source>
</evidence>
<sequence length="536" mass="59848">MDFDFLYNPYKSKRMNVFGENGMVATSQPLASQAGLHILRKGGNAIDAAVATAAALTVVEPTSNGIGSDSFAIFSTADGEIHGMNSSGRSPMDISSPKLKEMGYEQMPKVGAIPVTTPGAVKSWAEMTEKFGNLTLKENLEPAIEYAEYGYPVSPVLGNSWERAFSGYKKILKGNEFEEFFKTFSLNGKAPKIGEKITLKNHAKTLKMIAESNAKEFYEGEIAYKIDKFMKENGGFLRKEDLKNHKVEWVRPLNVDYRDHEIWELPPNGQGIITLMALNILNEINMKDENEIYFYHNAIEALKLAFSDGKEYITDIDHMKVDLDELLSLEYAKKRRGLIDHYANLPKPGKLPKGGTVYLATADKWGNMVSFIQSNYMGFGSGIVIPETGIAMQNRGHTFSLNPEHSNYLKPNKKTYHTIIPGFITKNGKPVGPFGVMGGYMQPQGHLQVILNMLDKGLNPQAALDAPRWQWIENNTVYVEKNFPEHLAQMLSNKGHDVKVMLNSGSFGRGQIIWRMDNNVYCGGTEPRTDSQIAVY</sequence>
<comment type="catalytic activity">
    <reaction evidence="3 6">
        <text>an N-terminal (5-L-glutamyl)-[peptide] + an alpha-amino acid = 5-L-glutamyl amino acid + an N-terminal L-alpha-aminoacyl-[peptide]</text>
        <dbReference type="Rhea" id="RHEA:23904"/>
        <dbReference type="Rhea" id="RHEA-COMP:9780"/>
        <dbReference type="Rhea" id="RHEA-COMP:9795"/>
        <dbReference type="ChEBI" id="CHEBI:77644"/>
        <dbReference type="ChEBI" id="CHEBI:78597"/>
        <dbReference type="ChEBI" id="CHEBI:78599"/>
        <dbReference type="ChEBI" id="CHEBI:78608"/>
        <dbReference type="EC" id="2.3.2.2"/>
    </reaction>
</comment>
<dbReference type="AlphaFoldDB" id="A0A1G6NWW7"/>
<dbReference type="PRINTS" id="PR01210">
    <property type="entry name" value="GGTRANSPTASE"/>
</dbReference>
<dbReference type="UniPathway" id="UPA00204"/>
<accession>A0A1G6NWW7</accession>
<evidence type="ECO:0000256" key="3">
    <source>
        <dbReference type="ARBA" id="ARBA00047417"/>
    </source>
</evidence>
<proteinExistence type="inferred from homology"/>
<dbReference type="STRING" id="28234.SAMN04488588_1674"/>
<evidence type="ECO:0000256" key="6">
    <source>
        <dbReference type="RuleBase" id="RU368036"/>
    </source>
</evidence>
<dbReference type="Gene3D" id="1.10.246.130">
    <property type="match status" value="1"/>
</dbReference>
<evidence type="ECO:0000256" key="2">
    <source>
        <dbReference type="ARBA" id="ARBA00001089"/>
    </source>
</evidence>
<keyword evidence="6" id="KW-0012">Acyltransferase</keyword>
<keyword evidence="6" id="KW-0808">Transferase</keyword>
<comment type="catalytic activity">
    <reaction evidence="1 6">
        <text>an S-substituted glutathione + H2O = an S-substituted L-cysteinylglycine + L-glutamate</text>
        <dbReference type="Rhea" id="RHEA:59468"/>
        <dbReference type="ChEBI" id="CHEBI:15377"/>
        <dbReference type="ChEBI" id="CHEBI:29985"/>
        <dbReference type="ChEBI" id="CHEBI:90779"/>
        <dbReference type="ChEBI" id="CHEBI:143103"/>
        <dbReference type="EC" id="3.4.19.13"/>
    </reaction>
</comment>
<dbReference type="EC" id="2.3.2.2" evidence="6"/>
<evidence type="ECO:0000313" key="7">
    <source>
        <dbReference type="EMBL" id="SDC71737.1"/>
    </source>
</evidence>
<reference evidence="7 8" key="1">
    <citation type="submission" date="2016-10" db="EMBL/GenBank/DDBJ databases">
        <authorList>
            <person name="de Groot N.N."/>
        </authorList>
    </citation>
    <scope>NUCLEOTIDE SEQUENCE [LARGE SCALE GENOMIC DNA]</scope>
    <source>
        <strain evidence="7 8">WG14</strain>
    </source>
</reference>
<comment type="pathway">
    <text evidence="6">Sulfur metabolism; glutathione metabolism.</text>
</comment>
<feature type="binding site" evidence="5">
    <location>
        <position position="439"/>
    </location>
    <ligand>
        <name>L-glutamate</name>
        <dbReference type="ChEBI" id="CHEBI:29985"/>
    </ligand>
</feature>
<dbReference type="EMBL" id="FMYV01000006">
    <property type="protein sequence ID" value="SDC71737.1"/>
    <property type="molecule type" value="Genomic_DNA"/>
</dbReference>
<feature type="active site" description="Nucleophile" evidence="4">
    <location>
        <position position="356"/>
    </location>
</feature>
<dbReference type="GO" id="GO:0006750">
    <property type="term" value="P:glutathione biosynthetic process"/>
    <property type="evidence" value="ECO:0007669"/>
    <property type="project" value="UniProtKB-KW"/>
</dbReference>
<dbReference type="GO" id="GO:0103068">
    <property type="term" value="F:leukotriene C4 gamma-glutamyl transferase activity"/>
    <property type="evidence" value="ECO:0007669"/>
    <property type="project" value="UniProtKB-EC"/>
</dbReference>
<evidence type="ECO:0000256" key="1">
    <source>
        <dbReference type="ARBA" id="ARBA00001049"/>
    </source>
</evidence>
<dbReference type="GO" id="GO:0036374">
    <property type="term" value="F:glutathione hydrolase activity"/>
    <property type="evidence" value="ECO:0007669"/>
    <property type="project" value="UniProtKB-UniRule"/>
</dbReference>
<dbReference type="RefSeq" id="WP_091404724.1">
    <property type="nucleotide sequence ID" value="NZ_FMYV01000006.1"/>
</dbReference>
<dbReference type="GO" id="GO:0006751">
    <property type="term" value="P:glutathione catabolic process"/>
    <property type="evidence" value="ECO:0007669"/>
    <property type="project" value="UniProtKB-UniRule"/>
</dbReference>
<keyword evidence="6" id="KW-0865">Zymogen</keyword>
<dbReference type="PANTHER" id="PTHR43881:SF1">
    <property type="entry name" value="GAMMA-GLUTAMYLTRANSPEPTIDASE (AFU_ORTHOLOGUE AFUA_4G13580)"/>
    <property type="match status" value="1"/>
</dbReference>
<dbReference type="SUPFAM" id="SSF56235">
    <property type="entry name" value="N-terminal nucleophile aminohydrolases (Ntn hydrolases)"/>
    <property type="match status" value="1"/>
</dbReference>
<comment type="similarity">
    <text evidence="6">Belongs to the gamma-glutamyltransferase family.</text>
</comment>
<keyword evidence="8" id="KW-1185">Reference proteome</keyword>
<dbReference type="InterPro" id="IPR052896">
    <property type="entry name" value="GGT-like_enzyme"/>
</dbReference>
<protein>
    <recommendedName>
        <fullName evidence="6">Glutathione hydrolase proenzyme</fullName>
        <ecNumber evidence="6">2.3.2.2</ecNumber>
        <ecNumber evidence="6">3.4.19.13</ecNumber>
    </recommendedName>
    <component>
        <recommendedName>
            <fullName evidence="6">Glutathione hydrolase large chain</fullName>
        </recommendedName>
    </component>
    <component>
        <recommendedName>
            <fullName evidence="6">Glutathione hydrolase small chain</fullName>
        </recommendedName>
    </component>
</protein>
<dbReference type="InterPro" id="IPR043138">
    <property type="entry name" value="GGT_lsub"/>
</dbReference>